<name>A0A8J3Q2D7_9ACTN</name>
<dbReference type="EMBL" id="BONY01000003">
    <property type="protein sequence ID" value="GIH02598.1"/>
    <property type="molecule type" value="Genomic_DNA"/>
</dbReference>
<feature type="compositionally biased region" description="Basic and acidic residues" evidence="1">
    <location>
        <begin position="1"/>
        <end position="17"/>
    </location>
</feature>
<feature type="region of interest" description="Disordered" evidence="1">
    <location>
        <begin position="1"/>
        <end position="55"/>
    </location>
</feature>
<evidence type="ECO:0000313" key="2">
    <source>
        <dbReference type="EMBL" id="GIH02598.1"/>
    </source>
</evidence>
<proteinExistence type="predicted"/>
<sequence>MAQQDDKRDGEPIERHLAPPRSHSGAKRELTEDHPGREQIPGHSQQATGAPDNFGIQQRPLLAAAMALPGLLA</sequence>
<evidence type="ECO:0000256" key="1">
    <source>
        <dbReference type="SAM" id="MobiDB-lite"/>
    </source>
</evidence>
<gene>
    <name evidence="2" type="ORF">Rhe02_06650</name>
</gene>
<keyword evidence="3" id="KW-1185">Reference proteome</keyword>
<feature type="compositionally biased region" description="Basic and acidic residues" evidence="1">
    <location>
        <begin position="26"/>
        <end position="37"/>
    </location>
</feature>
<accession>A0A8J3Q2D7</accession>
<dbReference type="AlphaFoldDB" id="A0A8J3Q2D7"/>
<protein>
    <submittedName>
        <fullName evidence="2">Uncharacterized protein</fullName>
    </submittedName>
</protein>
<evidence type="ECO:0000313" key="3">
    <source>
        <dbReference type="Proteomes" id="UP000612899"/>
    </source>
</evidence>
<comment type="caution">
    <text evidence="2">The sequence shown here is derived from an EMBL/GenBank/DDBJ whole genome shotgun (WGS) entry which is preliminary data.</text>
</comment>
<dbReference type="Proteomes" id="UP000612899">
    <property type="component" value="Unassembled WGS sequence"/>
</dbReference>
<reference evidence="2" key="1">
    <citation type="submission" date="2021-01" db="EMBL/GenBank/DDBJ databases">
        <title>Whole genome shotgun sequence of Rhizocola hellebori NBRC 109834.</title>
        <authorList>
            <person name="Komaki H."/>
            <person name="Tamura T."/>
        </authorList>
    </citation>
    <scope>NUCLEOTIDE SEQUENCE</scope>
    <source>
        <strain evidence="2">NBRC 109834</strain>
    </source>
</reference>
<organism evidence="2 3">
    <name type="scientific">Rhizocola hellebori</name>
    <dbReference type="NCBI Taxonomy" id="1392758"/>
    <lineage>
        <taxon>Bacteria</taxon>
        <taxon>Bacillati</taxon>
        <taxon>Actinomycetota</taxon>
        <taxon>Actinomycetes</taxon>
        <taxon>Micromonosporales</taxon>
        <taxon>Micromonosporaceae</taxon>
        <taxon>Rhizocola</taxon>
    </lineage>
</organism>